<dbReference type="GO" id="GO:0005829">
    <property type="term" value="C:cytosol"/>
    <property type="evidence" value="ECO:0007669"/>
    <property type="project" value="TreeGrafter"/>
</dbReference>
<evidence type="ECO:0000313" key="6">
    <source>
        <dbReference type="EMBL" id="KJD34359.1"/>
    </source>
</evidence>
<keyword evidence="7" id="KW-1185">Reference proteome</keyword>
<evidence type="ECO:0000256" key="3">
    <source>
        <dbReference type="PIRNR" id="PIRNR001365"/>
    </source>
</evidence>
<accession>A0A0D7W5Q9</accession>
<dbReference type="InterPro" id="IPR002220">
    <property type="entry name" value="DapA-like"/>
</dbReference>
<keyword evidence="2" id="KW-0704">Schiff base</keyword>
<dbReference type="Proteomes" id="UP000032361">
    <property type="component" value="Unassembled WGS sequence"/>
</dbReference>
<comment type="caution">
    <text evidence="6">The sequence shown here is derived from an EMBL/GenBank/DDBJ whole genome shotgun (WGS) entry which is preliminary data.</text>
</comment>
<dbReference type="PROSITE" id="PS00666">
    <property type="entry name" value="DHDPS_2"/>
    <property type="match status" value="1"/>
</dbReference>
<dbReference type="PANTHER" id="PTHR42849:SF1">
    <property type="entry name" value="N-ACETYLNEURAMINATE LYASE"/>
    <property type="match status" value="1"/>
</dbReference>
<feature type="binding site" evidence="5">
    <location>
        <position position="46"/>
    </location>
    <ligand>
        <name>pyruvate</name>
        <dbReference type="ChEBI" id="CHEBI:15361"/>
    </ligand>
</feature>
<reference evidence="6 7" key="1">
    <citation type="journal article" date="2015" name="Antonie Van Leeuwenhoek">
        <title>Tamlana nanhaiensis sp. nov., isolated from surface seawater collected from the South China Sea.</title>
        <authorList>
            <person name="Liu X."/>
            <person name="Lai Q."/>
            <person name="Du Y."/>
            <person name="Li G."/>
            <person name="Sun F."/>
            <person name="Shao Z."/>
        </authorList>
    </citation>
    <scope>NUCLEOTIDE SEQUENCE [LARGE SCALE GENOMIC DNA]</scope>
    <source>
        <strain evidence="6 7">FHC16</strain>
    </source>
</reference>
<dbReference type="SUPFAM" id="SSF51569">
    <property type="entry name" value="Aldolase"/>
    <property type="match status" value="1"/>
</dbReference>
<evidence type="ECO:0000313" key="7">
    <source>
        <dbReference type="Proteomes" id="UP000032361"/>
    </source>
</evidence>
<sequence>MFNGIITPMVTPLQSDNLSLDIANTNKLINHIISGGVHGLFILGTTGEATSLSYKTRIQLINEACNIVNNRIPVFVGISDTTIEESVHLAEIAKEAGAKAVVAAPPFYYGLGQIELYKYYCRLADQLPLPLFLYNMPSHTKINIEIDTVLKLAQHDNIIGLKDSSANIVYYQKLCYLLKNIDNFSLLVGPEEVTSQTVIMGGHGGVNGGSNMFPKLYVQLYKATLARDFERVHELQSLVMEVSTKIYNLGSFGSSYLKGMKAGLFTLNLIEHNIAPPFDCFDEKEMTAIATNIKALKSKIDSALS</sequence>
<evidence type="ECO:0000256" key="1">
    <source>
        <dbReference type="ARBA" id="ARBA00023239"/>
    </source>
</evidence>
<dbReference type="PANTHER" id="PTHR42849">
    <property type="entry name" value="N-ACETYLNEURAMINATE LYASE"/>
    <property type="match status" value="1"/>
</dbReference>
<dbReference type="RefSeq" id="WP_044624740.1">
    <property type="nucleotide sequence ID" value="NZ_JTDV01000001.1"/>
</dbReference>
<dbReference type="AlphaFoldDB" id="A0A0D7W5Q9"/>
<dbReference type="GO" id="GO:0008747">
    <property type="term" value="F:N-acetylneuraminate lyase activity"/>
    <property type="evidence" value="ECO:0007669"/>
    <property type="project" value="TreeGrafter"/>
</dbReference>
<proteinExistence type="inferred from homology"/>
<dbReference type="Gene3D" id="3.20.20.70">
    <property type="entry name" value="Aldolase class I"/>
    <property type="match status" value="1"/>
</dbReference>
<organism evidence="6 7">
    <name type="scientific">Neotamlana nanhaiensis</name>
    <dbReference type="NCBI Taxonomy" id="1382798"/>
    <lineage>
        <taxon>Bacteria</taxon>
        <taxon>Pseudomonadati</taxon>
        <taxon>Bacteroidota</taxon>
        <taxon>Flavobacteriia</taxon>
        <taxon>Flavobacteriales</taxon>
        <taxon>Flavobacteriaceae</taxon>
        <taxon>Neotamlana</taxon>
    </lineage>
</organism>
<evidence type="ECO:0000256" key="2">
    <source>
        <dbReference type="ARBA" id="ARBA00023270"/>
    </source>
</evidence>
<name>A0A0D7W5Q9_9FLAO</name>
<gene>
    <name evidence="6" type="ORF">PK35_00680</name>
</gene>
<evidence type="ECO:0000256" key="4">
    <source>
        <dbReference type="PIRSR" id="PIRSR001365-1"/>
    </source>
</evidence>
<feature type="active site" description="Proton donor/acceptor" evidence="4">
    <location>
        <position position="134"/>
    </location>
</feature>
<comment type="similarity">
    <text evidence="3">Belongs to the DapA family.</text>
</comment>
<dbReference type="EMBL" id="JTDV01000001">
    <property type="protein sequence ID" value="KJD34359.1"/>
    <property type="molecule type" value="Genomic_DNA"/>
</dbReference>
<dbReference type="OrthoDB" id="9778880at2"/>
<dbReference type="PATRIC" id="fig|1382798.3.peg.139"/>
<dbReference type="PIRSF" id="PIRSF001365">
    <property type="entry name" value="DHDPS"/>
    <property type="match status" value="1"/>
</dbReference>
<keyword evidence="1 3" id="KW-0456">Lyase</keyword>
<dbReference type="Pfam" id="PF00701">
    <property type="entry name" value="DHDPS"/>
    <property type="match status" value="1"/>
</dbReference>
<dbReference type="InterPro" id="IPR013785">
    <property type="entry name" value="Aldolase_TIM"/>
</dbReference>
<protein>
    <submittedName>
        <fullName evidence="6">Dihydrodipicolinate synthase</fullName>
    </submittedName>
</protein>
<feature type="active site" description="Schiff-base intermediate with substrate" evidence="4">
    <location>
        <position position="162"/>
    </location>
</feature>
<dbReference type="STRING" id="1382798.PK35_00680"/>
<dbReference type="InterPro" id="IPR020625">
    <property type="entry name" value="Schiff_base-form_aldolases_AS"/>
</dbReference>
<dbReference type="GO" id="GO:0019262">
    <property type="term" value="P:N-acetylneuraminate catabolic process"/>
    <property type="evidence" value="ECO:0007669"/>
    <property type="project" value="TreeGrafter"/>
</dbReference>
<feature type="binding site" evidence="5">
    <location>
        <position position="206"/>
    </location>
    <ligand>
        <name>pyruvate</name>
        <dbReference type="ChEBI" id="CHEBI:15361"/>
    </ligand>
</feature>
<dbReference type="PRINTS" id="PR00146">
    <property type="entry name" value="DHPICSNTHASE"/>
</dbReference>
<dbReference type="SMART" id="SM01130">
    <property type="entry name" value="DHDPS"/>
    <property type="match status" value="1"/>
</dbReference>
<evidence type="ECO:0000256" key="5">
    <source>
        <dbReference type="PIRSR" id="PIRSR001365-2"/>
    </source>
</evidence>
<dbReference type="CDD" id="cd00408">
    <property type="entry name" value="DHDPS-like"/>
    <property type="match status" value="1"/>
</dbReference>